<dbReference type="InterPro" id="IPR000836">
    <property type="entry name" value="PRTase_dom"/>
</dbReference>
<dbReference type="RefSeq" id="WP_132090732.1">
    <property type="nucleotide sequence ID" value="NZ_JANKAQ010000007.1"/>
</dbReference>
<evidence type="ECO:0000256" key="6">
    <source>
        <dbReference type="ARBA" id="ARBA00011738"/>
    </source>
</evidence>
<dbReference type="EMBL" id="SLXA01000005">
    <property type="protein sequence ID" value="TCO84750.1"/>
    <property type="molecule type" value="Genomic_DNA"/>
</dbReference>
<dbReference type="GO" id="GO:0044209">
    <property type="term" value="P:AMP salvage"/>
    <property type="evidence" value="ECO:0007669"/>
    <property type="project" value="UniProtKB-UniRule"/>
</dbReference>
<evidence type="ECO:0000256" key="10">
    <source>
        <dbReference type="ARBA" id="ARBA00022679"/>
    </source>
</evidence>
<evidence type="ECO:0000256" key="9">
    <source>
        <dbReference type="ARBA" id="ARBA00022676"/>
    </source>
</evidence>
<name>A0A4R2LCD2_9FIRM</name>
<evidence type="ECO:0000313" key="14">
    <source>
        <dbReference type="EMBL" id="TCO84750.1"/>
    </source>
</evidence>
<dbReference type="InterPro" id="IPR050054">
    <property type="entry name" value="UPRTase/APRTase"/>
</dbReference>
<evidence type="ECO:0000256" key="8">
    <source>
        <dbReference type="ARBA" id="ARBA00022490"/>
    </source>
</evidence>
<evidence type="ECO:0000256" key="5">
    <source>
        <dbReference type="ARBA" id="ARBA00008391"/>
    </source>
</evidence>
<dbReference type="GO" id="GO:0016208">
    <property type="term" value="F:AMP binding"/>
    <property type="evidence" value="ECO:0007669"/>
    <property type="project" value="TreeGrafter"/>
</dbReference>
<protein>
    <recommendedName>
        <fullName evidence="7 12">Adenine phosphoribosyltransferase</fullName>
        <shortName evidence="12">APRT</shortName>
        <ecNumber evidence="7 12">2.4.2.7</ecNumber>
    </recommendedName>
</protein>
<keyword evidence="11 12" id="KW-0660">Purine salvage</keyword>
<evidence type="ECO:0000313" key="15">
    <source>
        <dbReference type="Proteomes" id="UP000295711"/>
    </source>
</evidence>
<keyword evidence="9 12" id="KW-0328">Glycosyltransferase</keyword>
<evidence type="ECO:0000256" key="4">
    <source>
        <dbReference type="ARBA" id="ARBA00004659"/>
    </source>
</evidence>
<comment type="similarity">
    <text evidence="5 12">Belongs to the purine/pyrimidine phosphoribosyltransferase family.</text>
</comment>
<reference evidence="14 15" key="1">
    <citation type="submission" date="2019-03" db="EMBL/GenBank/DDBJ databases">
        <title>Genomic Encyclopedia of Type Strains, Phase IV (KMG-IV): sequencing the most valuable type-strain genomes for metagenomic binning, comparative biology and taxonomic classification.</title>
        <authorList>
            <person name="Goeker M."/>
        </authorList>
    </citation>
    <scope>NUCLEOTIDE SEQUENCE [LARGE SCALE GENOMIC DNA]</scope>
    <source>
        <strain evidence="14 15">DSM 28559</strain>
    </source>
</reference>
<dbReference type="Gene3D" id="3.40.50.2020">
    <property type="match status" value="1"/>
</dbReference>
<evidence type="ECO:0000256" key="11">
    <source>
        <dbReference type="ARBA" id="ARBA00022726"/>
    </source>
</evidence>
<comment type="pathway">
    <text evidence="4 12">Purine metabolism; AMP biosynthesis via salvage pathway; AMP from adenine: step 1/1.</text>
</comment>
<dbReference type="GO" id="GO:0003999">
    <property type="term" value="F:adenine phosphoribosyltransferase activity"/>
    <property type="evidence" value="ECO:0007669"/>
    <property type="project" value="UniProtKB-UniRule"/>
</dbReference>
<dbReference type="GO" id="GO:0005737">
    <property type="term" value="C:cytoplasm"/>
    <property type="evidence" value="ECO:0007669"/>
    <property type="project" value="UniProtKB-SubCell"/>
</dbReference>
<evidence type="ECO:0000256" key="3">
    <source>
        <dbReference type="ARBA" id="ARBA00004496"/>
    </source>
</evidence>
<dbReference type="UniPathway" id="UPA00588">
    <property type="reaction ID" value="UER00646"/>
</dbReference>
<dbReference type="NCBIfam" id="NF002636">
    <property type="entry name" value="PRK02304.1-5"/>
    <property type="match status" value="1"/>
</dbReference>
<comment type="subunit">
    <text evidence="6 12">Homodimer.</text>
</comment>
<dbReference type="GO" id="GO:0006168">
    <property type="term" value="P:adenine salvage"/>
    <property type="evidence" value="ECO:0007669"/>
    <property type="project" value="InterPro"/>
</dbReference>
<evidence type="ECO:0000259" key="13">
    <source>
        <dbReference type="Pfam" id="PF00156"/>
    </source>
</evidence>
<feature type="domain" description="Phosphoribosyltransferase" evidence="13">
    <location>
        <begin position="36"/>
        <end position="145"/>
    </location>
</feature>
<dbReference type="NCBIfam" id="TIGR01090">
    <property type="entry name" value="apt"/>
    <property type="match status" value="1"/>
</dbReference>
<dbReference type="PANTHER" id="PTHR32315:SF3">
    <property type="entry name" value="ADENINE PHOSPHORIBOSYLTRANSFERASE"/>
    <property type="match status" value="1"/>
</dbReference>
<comment type="catalytic activity">
    <reaction evidence="1 12">
        <text>AMP + diphosphate = 5-phospho-alpha-D-ribose 1-diphosphate + adenine</text>
        <dbReference type="Rhea" id="RHEA:16609"/>
        <dbReference type="ChEBI" id="CHEBI:16708"/>
        <dbReference type="ChEBI" id="CHEBI:33019"/>
        <dbReference type="ChEBI" id="CHEBI:58017"/>
        <dbReference type="ChEBI" id="CHEBI:456215"/>
        <dbReference type="EC" id="2.4.2.7"/>
    </reaction>
</comment>
<dbReference type="AlphaFoldDB" id="A0A4R2LCD2"/>
<evidence type="ECO:0000256" key="12">
    <source>
        <dbReference type="HAMAP-Rule" id="MF_00004"/>
    </source>
</evidence>
<evidence type="ECO:0000256" key="7">
    <source>
        <dbReference type="ARBA" id="ARBA00011893"/>
    </source>
</evidence>
<dbReference type="FunFam" id="3.40.50.2020:FF:000004">
    <property type="entry name" value="Adenine phosphoribosyltransferase"/>
    <property type="match status" value="1"/>
</dbReference>
<keyword evidence="10 12" id="KW-0808">Transferase</keyword>
<dbReference type="EC" id="2.4.2.7" evidence="7 12"/>
<evidence type="ECO:0000256" key="1">
    <source>
        <dbReference type="ARBA" id="ARBA00000868"/>
    </source>
</evidence>
<dbReference type="GO" id="GO:0006166">
    <property type="term" value="P:purine ribonucleoside salvage"/>
    <property type="evidence" value="ECO:0007669"/>
    <property type="project" value="UniProtKB-UniRule"/>
</dbReference>
<dbReference type="PANTHER" id="PTHR32315">
    <property type="entry name" value="ADENINE PHOSPHORIBOSYLTRANSFERASE"/>
    <property type="match status" value="1"/>
</dbReference>
<dbReference type="SUPFAM" id="SSF53271">
    <property type="entry name" value="PRTase-like"/>
    <property type="match status" value="1"/>
</dbReference>
<dbReference type="NCBIfam" id="NF002634">
    <property type="entry name" value="PRK02304.1-3"/>
    <property type="match status" value="1"/>
</dbReference>
<comment type="function">
    <text evidence="2 12">Catalyzes a salvage reaction resulting in the formation of AMP, that is energically less costly than de novo synthesis.</text>
</comment>
<evidence type="ECO:0000256" key="2">
    <source>
        <dbReference type="ARBA" id="ARBA00003968"/>
    </source>
</evidence>
<sequence length="174" mass="19032">MKKLEDYVVSIPDFPEPGIIFRDVTSVLQDADGLNLAIHLLMEKLEGLDFDVIAGAESRGFIFGMPLAYNLHKPFIPVRKKGKLPRETVSASYELEYGTAEIEIHKDAILPGQKVVLIDDLIATGGTSKAMIQLVESLGGIVVKNLFLMELAGLNGRAKLEGYNVDSVIVYDGK</sequence>
<dbReference type="CDD" id="cd06223">
    <property type="entry name" value="PRTases_typeI"/>
    <property type="match status" value="1"/>
</dbReference>
<dbReference type="Pfam" id="PF00156">
    <property type="entry name" value="Pribosyltran"/>
    <property type="match status" value="1"/>
</dbReference>
<proteinExistence type="inferred from homology"/>
<dbReference type="HAMAP" id="MF_00004">
    <property type="entry name" value="Aden_phosphoribosyltr"/>
    <property type="match status" value="1"/>
</dbReference>
<keyword evidence="15" id="KW-1185">Reference proteome</keyword>
<dbReference type="InterPro" id="IPR005764">
    <property type="entry name" value="Ade_phspho_trans"/>
</dbReference>
<gene>
    <name evidence="12" type="primary">apt</name>
    <name evidence="14" type="ORF">EV212_10511</name>
</gene>
<dbReference type="InterPro" id="IPR029057">
    <property type="entry name" value="PRTase-like"/>
</dbReference>
<accession>A0A4R2LCD2</accession>
<dbReference type="Proteomes" id="UP000295711">
    <property type="component" value="Unassembled WGS sequence"/>
</dbReference>
<organism evidence="14 15">
    <name type="scientific">Frisingicoccus caecimuris</name>
    <dbReference type="NCBI Taxonomy" id="1796636"/>
    <lineage>
        <taxon>Bacteria</taxon>
        <taxon>Bacillati</taxon>
        <taxon>Bacillota</taxon>
        <taxon>Clostridia</taxon>
        <taxon>Lachnospirales</taxon>
        <taxon>Lachnospiraceae</taxon>
        <taxon>Frisingicoccus</taxon>
    </lineage>
</organism>
<comment type="caution">
    <text evidence="14">The sequence shown here is derived from an EMBL/GenBank/DDBJ whole genome shotgun (WGS) entry which is preliminary data.</text>
</comment>
<comment type="subcellular location">
    <subcellularLocation>
        <location evidence="3 12">Cytoplasm</location>
    </subcellularLocation>
</comment>
<dbReference type="GO" id="GO:0002055">
    <property type="term" value="F:adenine binding"/>
    <property type="evidence" value="ECO:0007669"/>
    <property type="project" value="TreeGrafter"/>
</dbReference>
<keyword evidence="8 12" id="KW-0963">Cytoplasm</keyword>
<dbReference type="OrthoDB" id="9803963at2"/>